<sequence length="355" mass="38196">MASTLRQEIFLGVLPAGLQFSITSASVFCNPGGYNVSWRETSNFNVSNMDGRCFNAGNSFPPLEGARNPGKTCVRPSRLSATIGKGGQPIRLGEMTWARANTLDIFAQGVAGYVELRFVISKTSGTALAAGKLRVTPSRFKTFERPDDVDFVLTWDNGAVENGKTSVAPDIGVDPPPVHLMFVPGQDGKTLGVTLTPKEDVLNAISSMAVRGILYSNKKLVEFAVPGGAVIIKVVELPETIDTIRDIYSAGDDFVSAIQQGNKADAFVAAMTIAKGIYDVGSGISDLPGDLKGFNGQVQEMVLGRLPNNFKDLSETLRDDIISKIVDDAISKAGDIAAARRRRRRLARRKYLGHE</sequence>
<gene>
    <name evidence="1" type="ORF">TWF718_009855</name>
</gene>
<name>A0AAN8MKT3_9PEZI</name>
<protein>
    <submittedName>
        <fullName evidence="1">Uncharacterized protein</fullName>
    </submittedName>
</protein>
<organism evidence="1 2">
    <name type="scientific">Orbilia javanica</name>
    <dbReference type="NCBI Taxonomy" id="47235"/>
    <lineage>
        <taxon>Eukaryota</taxon>
        <taxon>Fungi</taxon>
        <taxon>Dikarya</taxon>
        <taxon>Ascomycota</taxon>
        <taxon>Pezizomycotina</taxon>
        <taxon>Orbiliomycetes</taxon>
        <taxon>Orbiliales</taxon>
        <taxon>Orbiliaceae</taxon>
        <taxon>Orbilia</taxon>
    </lineage>
</organism>
<dbReference type="Proteomes" id="UP001313282">
    <property type="component" value="Unassembled WGS sequence"/>
</dbReference>
<dbReference type="AlphaFoldDB" id="A0AAN8MKT3"/>
<reference evidence="1 2" key="1">
    <citation type="submission" date="2019-10" db="EMBL/GenBank/DDBJ databases">
        <authorList>
            <person name="Palmer J.M."/>
        </authorList>
    </citation>
    <scope>NUCLEOTIDE SEQUENCE [LARGE SCALE GENOMIC DNA]</scope>
    <source>
        <strain evidence="1 2">TWF718</strain>
    </source>
</reference>
<comment type="caution">
    <text evidence="1">The sequence shown here is derived from an EMBL/GenBank/DDBJ whole genome shotgun (WGS) entry which is preliminary data.</text>
</comment>
<keyword evidence="2" id="KW-1185">Reference proteome</keyword>
<dbReference type="EMBL" id="JAVHNR010000007">
    <property type="protein sequence ID" value="KAK6337069.1"/>
    <property type="molecule type" value="Genomic_DNA"/>
</dbReference>
<evidence type="ECO:0000313" key="2">
    <source>
        <dbReference type="Proteomes" id="UP001313282"/>
    </source>
</evidence>
<accession>A0AAN8MKT3</accession>
<proteinExistence type="predicted"/>
<evidence type="ECO:0000313" key="1">
    <source>
        <dbReference type="EMBL" id="KAK6337069.1"/>
    </source>
</evidence>